<name>A0A8H2XP14_9AGAM</name>
<accession>A0A8H2XP14</accession>
<evidence type="ECO:0000313" key="1">
    <source>
        <dbReference type="EMBL" id="CAE6429854.1"/>
    </source>
</evidence>
<sequence>MVCYFPDGSIGVCQVYPKPGSRWRVNTVSNRMLGYSTMVYELSIDCPGSSSPSLALHSTLLLQQSISWLDILQPFNKLRQYQSTLRVGSLFGGYAASVGYDSHSTRGNTLDKALYGHGLVEPHIHLYHPPNQMPLYE</sequence>
<dbReference type="Proteomes" id="UP000663843">
    <property type="component" value="Unassembled WGS sequence"/>
</dbReference>
<dbReference type="EMBL" id="CAJMWT010002026">
    <property type="protein sequence ID" value="CAE6429854.1"/>
    <property type="molecule type" value="Genomic_DNA"/>
</dbReference>
<comment type="caution">
    <text evidence="1">The sequence shown here is derived from an EMBL/GenBank/DDBJ whole genome shotgun (WGS) entry which is preliminary data.</text>
</comment>
<organism evidence="1 2">
    <name type="scientific">Rhizoctonia solani</name>
    <dbReference type="NCBI Taxonomy" id="456999"/>
    <lineage>
        <taxon>Eukaryota</taxon>
        <taxon>Fungi</taxon>
        <taxon>Dikarya</taxon>
        <taxon>Basidiomycota</taxon>
        <taxon>Agaricomycotina</taxon>
        <taxon>Agaricomycetes</taxon>
        <taxon>Cantharellales</taxon>
        <taxon>Ceratobasidiaceae</taxon>
        <taxon>Rhizoctonia</taxon>
    </lineage>
</organism>
<gene>
    <name evidence="1" type="ORF">RDB_LOCUS62770</name>
</gene>
<protein>
    <submittedName>
        <fullName evidence="1">Uncharacterized protein</fullName>
    </submittedName>
</protein>
<proteinExistence type="predicted"/>
<evidence type="ECO:0000313" key="2">
    <source>
        <dbReference type="Proteomes" id="UP000663843"/>
    </source>
</evidence>
<reference evidence="1" key="1">
    <citation type="submission" date="2021-01" db="EMBL/GenBank/DDBJ databases">
        <authorList>
            <person name="Kaushik A."/>
        </authorList>
    </citation>
    <scope>NUCLEOTIDE SEQUENCE</scope>
    <source>
        <strain evidence="1">AG2-2IIIB</strain>
    </source>
</reference>
<dbReference type="AlphaFoldDB" id="A0A8H2XP14"/>